<dbReference type="InterPro" id="IPR051544">
    <property type="entry name" value="TPS_OM_transporter"/>
</dbReference>
<dbReference type="Pfam" id="PF03865">
    <property type="entry name" value="ShlB"/>
    <property type="match status" value="1"/>
</dbReference>
<dbReference type="OrthoDB" id="290122at2"/>
<keyword evidence="3" id="KW-1185">Reference proteome</keyword>
<dbReference type="InterPro" id="IPR005565">
    <property type="entry name" value="Hemolysn_activator_HlyB_C"/>
</dbReference>
<dbReference type="EMBL" id="RCCT01000005">
    <property type="protein sequence ID" value="RLK02874.1"/>
    <property type="molecule type" value="Genomic_DNA"/>
</dbReference>
<dbReference type="Gene3D" id="2.40.160.50">
    <property type="entry name" value="membrane protein fhac: a member of the omp85/tpsb transporter family"/>
    <property type="match status" value="1"/>
</dbReference>
<comment type="caution">
    <text evidence="2">The sequence shown here is derived from an EMBL/GenBank/DDBJ whole genome shotgun (WGS) entry which is preliminary data.</text>
</comment>
<evidence type="ECO:0000259" key="1">
    <source>
        <dbReference type="Pfam" id="PF03865"/>
    </source>
</evidence>
<evidence type="ECO:0000313" key="3">
    <source>
        <dbReference type="Proteomes" id="UP000271700"/>
    </source>
</evidence>
<dbReference type="RefSeq" id="WP_010443493.1">
    <property type="nucleotide sequence ID" value="NZ_AEYW01000025.1"/>
</dbReference>
<name>A0A497Z9J0_9RHOB</name>
<accession>A0A497Z9J0</accession>
<feature type="domain" description="Haemolysin activator HlyB C-terminal" evidence="1">
    <location>
        <begin position="178"/>
        <end position="475"/>
    </location>
</feature>
<sequence length="514" mass="56692">MPVTNSVVIAIICTFVAIVSVPKYSIAQTWDIASQHSVSGVTVYDTDELLTFAGQLAFNRSGRITAVEVASTITQIYREDGYFLAEAWPGPDGQSIIVDEGRIQTIEIEGVDTRTFQTLEKIFQPLTTSYPITLKRFERAVMLAEDIPDLELSTELDYPDQAGARLRVLGEPLRKQAGSATLDNPPRELGEALSFYVVQEFYSMLTVGDLLRFEGSGNYNWDKDDEHSLWGAVTYRTPLHSNGLYGEIFYGNINAKRDLSGDFARTDIDGENFTVALGYPVIRDVARYGYLLLDYRLSEADSVSGGVPLSSDASVVGLTYLYGQNYPKGQALEAGLTLSFGDNENDTTDASFDDGDSSFWHLRGGVGYESPLTALSPNTAWRTEIWGQYTTDRLPSVEEYFLGDRYALRGYRFDEVDGDSGISATFEVSHSYFPSSQSIHRLTPFVFFDVGYISNNDPASFEVDNATLASTGLGLDIEFKRNLFLSGYVGVPLRDGPLTDSGDPGAYLALTTSW</sequence>
<protein>
    <submittedName>
        <fullName evidence="2">Hemolysin activation/secretion protein</fullName>
    </submittedName>
</protein>
<organism evidence="2 3">
    <name type="scientific">Ruegeria conchae</name>
    <dbReference type="NCBI Taxonomy" id="981384"/>
    <lineage>
        <taxon>Bacteria</taxon>
        <taxon>Pseudomonadati</taxon>
        <taxon>Pseudomonadota</taxon>
        <taxon>Alphaproteobacteria</taxon>
        <taxon>Rhodobacterales</taxon>
        <taxon>Roseobacteraceae</taxon>
        <taxon>Ruegeria</taxon>
    </lineage>
</organism>
<evidence type="ECO:0000313" key="2">
    <source>
        <dbReference type="EMBL" id="RLK02874.1"/>
    </source>
</evidence>
<dbReference type="Proteomes" id="UP000271700">
    <property type="component" value="Unassembled WGS sequence"/>
</dbReference>
<reference evidence="2 3" key="1">
    <citation type="submission" date="2018-10" db="EMBL/GenBank/DDBJ databases">
        <title>Genomic Encyclopedia of Archaeal and Bacterial Type Strains, Phase II (KMG-II): from individual species to whole genera.</title>
        <authorList>
            <person name="Goeker M."/>
        </authorList>
    </citation>
    <scope>NUCLEOTIDE SEQUENCE [LARGE SCALE GENOMIC DNA]</scope>
    <source>
        <strain evidence="2 3">DSM 29317</strain>
    </source>
</reference>
<dbReference type="STRING" id="981384.GCA_000192475_00076"/>
<dbReference type="GO" id="GO:0098046">
    <property type="term" value="C:type V protein secretion system complex"/>
    <property type="evidence" value="ECO:0007669"/>
    <property type="project" value="TreeGrafter"/>
</dbReference>
<dbReference type="GO" id="GO:0046819">
    <property type="term" value="P:protein secretion by the type V secretion system"/>
    <property type="evidence" value="ECO:0007669"/>
    <property type="project" value="TreeGrafter"/>
</dbReference>
<dbReference type="PANTHER" id="PTHR34597:SF1">
    <property type="entry name" value="HEME_HEMOPEXIN TRANSPORTER PROTEIN HUXB"/>
    <property type="match status" value="1"/>
</dbReference>
<dbReference type="PANTHER" id="PTHR34597">
    <property type="entry name" value="SLR1661 PROTEIN"/>
    <property type="match status" value="1"/>
</dbReference>
<gene>
    <name evidence="2" type="ORF">CLV75_3435</name>
</gene>
<dbReference type="GO" id="GO:0008320">
    <property type="term" value="F:protein transmembrane transporter activity"/>
    <property type="evidence" value="ECO:0007669"/>
    <property type="project" value="TreeGrafter"/>
</dbReference>
<dbReference type="AlphaFoldDB" id="A0A497Z9J0"/>
<proteinExistence type="predicted"/>